<comment type="caution">
    <text evidence="1">The sequence shown here is derived from an EMBL/GenBank/DDBJ whole genome shotgun (WGS) entry which is preliminary data.</text>
</comment>
<organism evidence="1 2">
    <name type="scientific">Gemmata algarum</name>
    <dbReference type="NCBI Taxonomy" id="2975278"/>
    <lineage>
        <taxon>Bacteria</taxon>
        <taxon>Pseudomonadati</taxon>
        <taxon>Planctomycetota</taxon>
        <taxon>Planctomycetia</taxon>
        <taxon>Gemmatales</taxon>
        <taxon>Gemmataceae</taxon>
        <taxon>Gemmata</taxon>
    </lineage>
</organism>
<sequence length="498" mass="54997">MPTDPFAAKRAEMRDEFFAKLFLLGGWLGGTDTYKRTMWAAVPDIALQPAAYTLTFRKGLPEPGANNRLVMAGHEAVLAQWFHRPLRRRDILLARDWYARDSATKAFPAEVWDAVLAQPGEELTLPVDVWGLPGGQTFLAGVPCLTFEGPGGLISYTEPAMCRYFAPVIQATKARLMRAATPRDAEFGLRSAPVEVCNLILLLARFVGGAGAEGAAQLTSNDTAEFMWPDLFRSIGTIGHEMMCAAQSFDRTLAAAEFEMMDRFVSKMGAASLLCDLVDAETVGLENALRVIRSHPETDRVGVRVDSGDIAGQCVLYFQKMKQLGIPPRVIVFEDEVTPEGVRRVYDTFRAQTGVEPTMLFPGAGGYWWKLVHRDTVSAAFKRTATADRPNVKFSNSPGKETVPGYVRVYARGDTLVVADRSEHIDGEPLFVKLVDQGRVVYAEGFREQAARAERTWDRYARWEVSPLLRDHLDRFAAMRAAEVAAARERLAAGAGPT</sequence>
<evidence type="ECO:0000313" key="2">
    <source>
        <dbReference type="Proteomes" id="UP001272242"/>
    </source>
</evidence>
<dbReference type="RefSeq" id="WP_320685271.1">
    <property type="nucleotide sequence ID" value="NZ_JAXBLV010000024.1"/>
</dbReference>
<protein>
    <recommendedName>
        <fullName evidence="3">Nicotinate phosphoribosyltransferase</fullName>
    </recommendedName>
</protein>
<evidence type="ECO:0008006" key="3">
    <source>
        <dbReference type="Google" id="ProtNLM"/>
    </source>
</evidence>
<gene>
    <name evidence="1" type="ORF">R5W23_005029</name>
</gene>
<dbReference type="EMBL" id="JAXBLV010000024">
    <property type="protein sequence ID" value="MDY3558334.1"/>
    <property type="molecule type" value="Genomic_DNA"/>
</dbReference>
<dbReference type="Gene3D" id="3.20.140.10">
    <property type="entry name" value="nicotinate phosphoribosyltransferase"/>
    <property type="match status" value="1"/>
</dbReference>
<proteinExistence type="predicted"/>
<keyword evidence="2" id="KW-1185">Reference proteome</keyword>
<name>A0ABU5ETP5_9BACT</name>
<dbReference type="Proteomes" id="UP001272242">
    <property type="component" value="Unassembled WGS sequence"/>
</dbReference>
<dbReference type="InterPro" id="IPR036068">
    <property type="entry name" value="Nicotinate_pribotase-like_C"/>
</dbReference>
<accession>A0ABU5ETP5</accession>
<dbReference type="SUPFAM" id="SSF51690">
    <property type="entry name" value="Nicotinate/Quinolinate PRTase C-terminal domain-like"/>
    <property type="match status" value="1"/>
</dbReference>
<reference evidence="2" key="1">
    <citation type="journal article" date="2023" name="Mar. Drugs">
        <title>Gemmata algarum, a Novel Planctomycete Isolated from an Algal Mat, Displays Antimicrobial Activity.</title>
        <authorList>
            <person name="Kumar G."/>
            <person name="Kallscheuer N."/>
            <person name="Kashif M."/>
            <person name="Ahamad S."/>
            <person name="Jagadeeshwari U."/>
            <person name="Pannikurungottu S."/>
            <person name="Haufschild T."/>
            <person name="Kabuu M."/>
            <person name="Sasikala C."/>
            <person name="Jogler C."/>
            <person name="Ramana C."/>
        </authorList>
    </citation>
    <scope>NUCLEOTIDE SEQUENCE [LARGE SCALE GENOMIC DNA]</scope>
    <source>
        <strain evidence="2">JC673</strain>
    </source>
</reference>
<evidence type="ECO:0000313" key="1">
    <source>
        <dbReference type="EMBL" id="MDY3558334.1"/>
    </source>
</evidence>